<dbReference type="InterPro" id="IPR036322">
    <property type="entry name" value="WD40_repeat_dom_sf"/>
</dbReference>
<evidence type="ECO:0000313" key="9">
    <source>
        <dbReference type="Proteomes" id="UP000224854"/>
    </source>
</evidence>
<keyword evidence="1 7" id="KW-0853">WD repeat</keyword>
<evidence type="ECO:0000256" key="4">
    <source>
        <dbReference type="ARBA" id="ARBA00038415"/>
    </source>
</evidence>
<dbReference type="GO" id="GO:1990234">
    <property type="term" value="C:transferase complex"/>
    <property type="evidence" value="ECO:0007669"/>
    <property type="project" value="UniProtKB-ARBA"/>
</dbReference>
<evidence type="ECO:0000256" key="7">
    <source>
        <dbReference type="PROSITE-ProRule" id="PRU00221"/>
    </source>
</evidence>
<dbReference type="Proteomes" id="UP000224854">
    <property type="component" value="Unassembled WGS sequence"/>
</dbReference>
<dbReference type="SMART" id="SM00320">
    <property type="entry name" value="WD40"/>
    <property type="match status" value="12"/>
</dbReference>
<feature type="repeat" description="WD" evidence="7">
    <location>
        <begin position="586"/>
        <end position="627"/>
    </location>
</feature>
<dbReference type="Pfam" id="PF00400">
    <property type="entry name" value="WD40"/>
    <property type="match status" value="7"/>
</dbReference>
<proteinExistence type="inferred from homology"/>
<dbReference type="AlphaFoldDB" id="A0A2C5ZRD6"/>
<dbReference type="PANTHER" id="PTHR22847:SF637">
    <property type="entry name" value="WD REPEAT DOMAIN 5B"/>
    <property type="match status" value="1"/>
</dbReference>
<dbReference type="PROSITE" id="PS00678">
    <property type="entry name" value="WD_REPEATS_1"/>
    <property type="match status" value="2"/>
</dbReference>
<dbReference type="InterPro" id="IPR019775">
    <property type="entry name" value="WD40_repeat_CS"/>
</dbReference>
<evidence type="ECO:0000256" key="2">
    <source>
        <dbReference type="ARBA" id="ARBA00022737"/>
    </source>
</evidence>
<comment type="similarity">
    <text evidence="4">Belongs to the WD repeat MDV1/CAF4 family.</text>
</comment>
<dbReference type="InterPro" id="IPR001680">
    <property type="entry name" value="WD40_rpt"/>
</dbReference>
<dbReference type="InterPro" id="IPR020472">
    <property type="entry name" value="WD40_PAC1"/>
</dbReference>
<feature type="repeat" description="WD" evidence="7">
    <location>
        <begin position="270"/>
        <end position="311"/>
    </location>
</feature>
<evidence type="ECO:0000256" key="6">
    <source>
        <dbReference type="ARBA" id="ARBA00043913"/>
    </source>
</evidence>
<dbReference type="InterPro" id="IPR015943">
    <property type="entry name" value="WD40/YVTN_repeat-like_dom_sf"/>
</dbReference>
<dbReference type="SUPFAM" id="SSF101908">
    <property type="entry name" value="Putative isomerase YbhE"/>
    <property type="match status" value="1"/>
</dbReference>
<dbReference type="Gene3D" id="2.130.10.10">
    <property type="entry name" value="YVTN repeat-like/Quinoprotein amine dehydrogenase"/>
    <property type="match status" value="5"/>
</dbReference>
<dbReference type="SUPFAM" id="SSF50978">
    <property type="entry name" value="WD40 repeat-like"/>
    <property type="match status" value="1"/>
</dbReference>
<evidence type="ECO:0000256" key="5">
    <source>
        <dbReference type="ARBA" id="ARBA00039789"/>
    </source>
</evidence>
<gene>
    <name evidence="8" type="ORF">CDD82_5415</name>
</gene>
<dbReference type="OrthoDB" id="4925040at2759"/>
<comment type="function">
    <text evidence="6">Involved in mitochondrial fission. Acts as an adapter protein required to form mitochondrial fission complexes. Formation of these complexes is required to promote constriction and fission of the mitochondrial compartment at a late step in mitochondrial division.</text>
</comment>
<dbReference type="CDD" id="cd00200">
    <property type="entry name" value="WD40"/>
    <property type="match status" value="2"/>
</dbReference>
<name>A0A2C5ZRD6_9HYPO</name>
<dbReference type="GO" id="GO:0005634">
    <property type="term" value="C:nucleus"/>
    <property type="evidence" value="ECO:0007669"/>
    <property type="project" value="TreeGrafter"/>
</dbReference>
<dbReference type="InterPro" id="IPR011047">
    <property type="entry name" value="Quinoprotein_ADH-like_sf"/>
</dbReference>
<reference evidence="8 9" key="1">
    <citation type="submission" date="2017-06" db="EMBL/GenBank/DDBJ databases">
        <title>Ant-infecting Ophiocordyceps genomes reveal a high diversity of potential behavioral manipulation genes and a possible major role for enterotoxins.</title>
        <authorList>
            <person name="De Bekker C."/>
            <person name="Evans H.C."/>
            <person name="Brachmann A."/>
            <person name="Hughes D.P."/>
        </authorList>
    </citation>
    <scope>NUCLEOTIDE SEQUENCE [LARGE SCALE GENOMIC DNA]</scope>
    <source>
        <strain evidence="8 9">1348a</strain>
    </source>
</reference>
<accession>A0A2C5ZRD6</accession>
<dbReference type="PROSITE" id="PS50082">
    <property type="entry name" value="WD_REPEATS_2"/>
    <property type="match status" value="5"/>
</dbReference>
<evidence type="ECO:0000256" key="3">
    <source>
        <dbReference type="ARBA" id="ARBA00023054"/>
    </source>
</evidence>
<protein>
    <recommendedName>
        <fullName evidence="5">Mitochondrial division protein 1</fullName>
    </recommendedName>
</protein>
<keyword evidence="2" id="KW-0677">Repeat</keyword>
<feature type="repeat" description="WD" evidence="7">
    <location>
        <begin position="352"/>
        <end position="394"/>
    </location>
</feature>
<keyword evidence="9" id="KW-1185">Reference proteome</keyword>
<organism evidence="8 9">
    <name type="scientific">Ophiocordyceps australis</name>
    <dbReference type="NCBI Taxonomy" id="1399860"/>
    <lineage>
        <taxon>Eukaryota</taxon>
        <taxon>Fungi</taxon>
        <taxon>Dikarya</taxon>
        <taxon>Ascomycota</taxon>
        <taxon>Pezizomycotina</taxon>
        <taxon>Sordariomycetes</taxon>
        <taxon>Hypocreomycetidae</taxon>
        <taxon>Hypocreales</taxon>
        <taxon>Ophiocordycipitaceae</taxon>
        <taxon>Ophiocordyceps</taxon>
    </lineage>
</organism>
<comment type="caution">
    <text evidence="8">The sequence shown here is derived from an EMBL/GenBank/DDBJ whole genome shotgun (WGS) entry which is preliminary data.</text>
</comment>
<sequence length="783" mass="84419">MDDTLDTSMDRSYAKTGGELPHYMIASNGRQIVLYQYVEDGGTTQILDISKGAITSIIDDALSPWSCRPRFSANGQMLAVARENSITIRDVSTGTILSTLGHKLVDIECVACSPNGSLAAFSGFDPNQLVSSVKLCNIAAGTRRDWEHSSATAVSPNVDLVAYATKDNKIELRDTSGTTVLRTLEGHNSTIRILVFSLDGKLITSASDQETGGSIMIWDRVTGTALHSLQGHSKRIHTLVFAPHGQTLASASQDQTVRLWGVTNGLALQVLHHTRPINIIAFSSDGTVLASSDSGSEVTLWDVASGAILRKLQGSRIVFDFWPNSSLIASVSASDGTISIWNTATDDKPRIIQADSDSFSVVIFSPDGKLMASASGHDSVIKLWDTATGVTLHNFKSNSSIIMRTDIKFSPSGKLLAVVTDFPGRHYAIRLWDVATGAVVRDLQSESGVLFIHTMAFSPDEKVIAAGFNTLGLLAWDTETGTLLEGIHPPGWEKYDIHSTGAKICISFSPDGVNLAVTLSRPTKQICLWDTSTGMSLAQFRTRPSDSDKRVDNLAISPDTMSKLVASSSENVITVWDGVRGDALTLEGHSGDIASISFSPDGGVLASSSLDATIRLWDVKSAKMLHILEAHDSGVENVVFSHNGKLLASASIDEVVKLWNPETGMCLGSIHAQCSLKQLAFSQRGPYLETERGVLDFGHIVGSVSETESKRPSNLYIRGNWITWDMKNLIWLPPGYRQVHPSCEGNVVTFLDIKGGEPITFLELGPRGTNVAANCQEVDQDDC</sequence>
<dbReference type="EMBL" id="NJEU01000005">
    <property type="protein sequence ID" value="PHH83657.1"/>
    <property type="molecule type" value="Genomic_DNA"/>
</dbReference>
<feature type="repeat" description="WD" evidence="7">
    <location>
        <begin position="628"/>
        <end position="669"/>
    </location>
</feature>
<dbReference type="PRINTS" id="PR00320">
    <property type="entry name" value="GPROTEINBRPT"/>
</dbReference>
<feature type="repeat" description="WD" evidence="7">
    <location>
        <begin position="229"/>
        <end position="270"/>
    </location>
</feature>
<keyword evidence="3" id="KW-0175">Coiled coil</keyword>
<evidence type="ECO:0000256" key="1">
    <source>
        <dbReference type="ARBA" id="ARBA00022574"/>
    </source>
</evidence>
<dbReference type="PANTHER" id="PTHR22847">
    <property type="entry name" value="WD40 REPEAT PROTEIN"/>
    <property type="match status" value="1"/>
</dbReference>
<dbReference type="SUPFAM" id="SSF50998">
    <property type="entry name" value="Quinoprotein alcohol dehydrogenase-like"/>
    <property type="match status" value="1"/>
</dbReference>
<dbReference type="PROSITE" id="PS50294">
    <property type="entry name" value="WD_REPEATS_REGION"/>
    <property type="match status" value="4"/>
</dbReference>
<evidence type="ECO:0000313" key="8">
    <source>
        <dbReference type="EMBL" id="PHH83657.1"/>
    </source>
</evidence>